<sequence>WTLRLQHELVAFRPGCACDEALSKAESLRRKRCIYHYRSPVYVCGSAAQVPYTSGSDTCCVLPSGVLGLFSSLAYL</sequence>
<dbReference type="EMBL" id="JABSTQ010011203">
    <property type="protein sequence ID" value="KAG0414092.1"/>
    <property type="molecule type" value="Genomic_DNA"/>
</dbReference>
<dbReference type="Proteomes" id="UP000805193">
    <property type="component" value="Unassembled WGS sequence"/>
</dbReference>
<organism evidence="1 2">
    <name type="scientific">Ixodes persulcatus</name>
    <name type="common">Taiga tick</name>
    <dbReference type="NCBI Taxonomy" id="34615"/>
    <lineage>
        <taxon>Eukaryota</taxon>
        <taxon>Metazoa</taxon>
        <taxon>Ecdysozoa</taxon>
        <taxon>Arthropoda</taxon>
        <taxon>Chelicerata</taxon>
        <taxon>Arachnida</taxon>
        <taxon>Acari</taxon>
        <taxon>Parasitiformes</taxon>
        <taxon>Ixodida</taxon>
        <taxon>Ixodoidea</taxon>
        <taxon>Ixodidae</taxon>
        <taxon>Ixodinae</taxon>
        <taxon>Ixodes</taxon>
    </lineage>
</organism>
<protein>
    <submittedName>
        <fullName evidence="1">Uncharacterized protein</fullName>
    </submittedName>
</protein>
<feature type="non-terminal residue" evidence="1">
    <location>
        <position position="1"/>
    </location>
</feature>
<proteinExistence type="predicted"/>
<accession>A0AC60P462</accession>
<reference evidence="1 2" key="1">
    <citation type="journal article" date="2020" name="Cell">
        <title>Large-Scale Comparative Analyses of Tick Genomes Elucidate Their Genetic Diversity and Vector Capacities.</title>
        <authorList>
            <consortium name="Tick Genome and Microbiome Consortium (TIGMIC)"/>
            <person name="Jia N."/>
            <person name="Wang J."/>
            <person name="Shi W."/>
            <person name="Du L."/>
            <person name="Sun Y."/>
            <person name="Zhan W."/>
            <person name="Jiang J.F."/>
            <person name="Wang Q."/>
            <person name="Zhang B."/>
            <person name="Ji P."/>
            <person name="Bell-Sakyi L."/>
            <person name="Cui X.M."/>
            <person name="Yuan T.T."/>
            <person name="Jiang B.G."/>
            <person name="Yang W.F."/>
            <person name="Lam T.T."/>
            <person name="Chang Q.C."/>
            <person name="Ding S.J."/>
            <person name="Wang X.J."/>
            <person name="Zhu J.G."/>
            <person name="Ruan X.D."/>
            <person name="Zhao L."/>
            <person name="Wei J.T."/>
            <person name="Ye R.Z."/>
            <person name="Que T.C."/>
            <person name="Du C.H."/>
            <person name="Zhou Y.H."/>
            <person name="Cheng J.X."/>
            <person name="Dai P.F."/>
            <person name="Guo W.B."/>
            <person name="Han X.H."/>
            <person name="Huang E.J."/>
            <person name="Li L.F."/>
            <person name="Wei W."/>
            <person name="Gao Y.C."/>
            <person name="Liu J.Z."/>
            <person name="Shao H.Z."/>
            <person name="Wang X."/>
            <person name="Wang C.C."/>
            <person name="Yang T.C."/>
            <person name="Huo Q.B."/>
            <person name="Li W."/>
            <person name="Chen H.Y."/>
            <person name="Chen S.E."/>
            <person name="Zhou L.G."/>
            <person name="Ni X.B."/>
            <person name="Tian J.H."/>
            <person name="Sheng Y."/>
            <person name="Liu T."/>
            <person name="Pan Y.S."/>
            <person name="Xia L.Y."/>
            <person name="Li J."/>
            <person name="Zhao F."/>
            <person name="Cao W.C."/>
        </authorList>
    </citation>
    <scope>NUCLEOTIDE SEQUENCE [LARGE SCALE GENOMIC DNA]</scope>
    <source>
        <strain evidence="1">Iper-2018</strain>
    </source>
</reference>
<keyword evidence="2" id="KW-1185">Reference proteome</keyword>
<gene>
    <name evidence="1" type="ORF">HPB47_008732</name>
</gene>
<name>A0AC60P462_IXOPE</name>
<evidence type="ECO:0000313" key="1">
    <source>
        <dbReference type="EMBL" id="KAG0414092.1"/>
    </source>
</evidence>
<comment type="caution">
    <text evidence="1">The sequence shown here is derived from an EMBL/GenBank/DDBJ whole genome shotgun (WGS) entry which is preliminary data.</text>
</comment>
<evidence type="ECO:0000313" key="2">
    <source>
        <dbReference type="Proteomes" id="UP000805193"/>
    </source>
</evidence>